<dbReference type="AlphaFoldDB" id="A0AA41JGX1"/>
<evidence type="ECO:0000313" key="3">
    <source>
        <dbReference type="Proteomes" id="UP000682266"/>
    </source>
</evidence>
<dbReference type="PROSITE" id="PS51257">
    <property type="entry name" value="PROKAR_LIPOPROTEIN"/>
    <property type="match status" value="1"/>
</dbReference>
<comment type="caution">
    <text evidence="2">The sequence shown here is derived from an EMBL/GenBank/DDBJ whole genome shotgun (WGS) entry which is preliminary data.</text>
</comment>
<evidence type="ECO:0008006" key="4">
    <source>
        <dbReference type="Google" id="ProtNLM"/>
    </source>
</evidence>
<organism evidence="2 3">
    <name type="scientific">Burkholderia ambifaria</name>
    <dbReference type="NCBI Taxonomy" id="152480"/>
    <lineage>
        <taxon>Bacteria</taxon>
        <taxon>Pseudomonadati</taxon>
        <taxon>Pseudomonadota</taxon>
        <taxon>Betaproteobacteria</taxon>
        <taxon>Burkholderiales</taxon>
        <taxon>Burkholderiaceae</taxon>
        <taxon>Burkholderia</taxon>
        <taxon>Burkholderia cepacia complex</taxon>
    </lineage>
</organism>
<dbReference type="EMBL" id="JAGSVG010000001">
    <property type="protein sequence ID" value="MBR8127659.1"/>
    <property type="molecule type" value="Genomic_DNA"/>
</dbReference>
<dbReference type="Proteomes" id="UP000682266">
    <property type="component" value="Unassembled WGS sequence"/>
</dbReference>
<accession>A0AA41JGX1</accession>
<keyword evidence="1" id="KW-0732">Signal</keyword>
<name>A0AA41JGX1_9BURK</name>
<reference evidence="2" key="1">
    <citation type="submission" date="2021-04" db="EMBL/GenBank/DDBJ databases">
        <title>A collection of bacterial strains from the Burkholderia cepacia Research Laboratory and Repository.</title>
        <authorList>
            <person name="Lipuma J."/>
            <person name="Spilker T."/>
        </authorList>
    </citation>
    <scope>NUCLEOTIDE SEQUENCE</scope>
    <source>
        <strain evidence="2">AU36012</strain>
    </source>
</reference>
<dbReference type="RefSeq" id="WP_105788172.1">
    <property type="nucleotide sequence ID" value="NZ_CADERF010000003.1"/>
</dbReference>
<evidence type="ECO:0000313" key="2">
    <source>
        <dbReference type="EMBL" id="MBR8127659.1"/>
    </source>
</evidence>
<proteinExistence type="predicted"/>
<evidence type="ECO:0000256" key="1">
    <source>
        <dbReference type="SAM" id="SignalP"/>
    </source>
</evidence>
<gene>
    <name evidence="2" type="ORF">KDW93_01405</name>
</gene>
<feature type="chain" id="PRO_5041356380" description="Lipoprotein" evidence="1">
    <location>
        <begin position="19"/>
        <end position="234"/>
    </location>
</feature>
<protein>
    <recommendedName>
        <fullName evidence="4">Lipoprotein</fullName>
    </recommendedName>
</protein>
<sequence length="234" mass="25415">MKSAVMLAAILTAFASSACGSTTYSSYDEFYAGQSSAAFGDPIKHDESALYSHRGGDVYGDFGVELGGKTVHVEVAGNRLTIGGRIYRFSKATTFPGEHPIEIYPGSARVFFAERTAHQPSALCVEGDGSGSGEASRHRQIYLLIDPLAPKGDATFLHLPSLLSSCRAVLMTQDGKLAFPKNSYLLDGAQESRIGLLISYYVFEKRRFVPAQNDIRLRFARPDVPFQFSVQGAE</sequence>
<feature type="signal peptide" evidence="1">
    <location>
        <begin position="1"/>
        <end position="18"/>
    </location>
</feature>